<keyword evidence="2" id="KW-0238">DNA-binding</keyword>
<dbReference type="InterPro" id="IPR047640">
    <property type="entry name" value="RpiR-like"/>
</dbReference>
<dbReference type="RefSeq" id="WP_139691924.1">
    <property type="nucleotide sequence ID" value="NZ_AP021853.1"/>
</dbReference>
<dbReference type="GO" id="GO:1901135">
    <property type="term" value="P:carbohydrate derivative metabolic process"/>
    <property type="evidence" value="ECO:0007669"/>
    <property type="project" value="InterPro"/>
</dbReference>
<dbReference type="InterPro" id="IPR036388">
    <property type="entry name" value="WH-like_DNA-bd_sf"/>
</dbReference>
<evidence type="ECO:0000256" key="3">
    <source>
        <dbReference type="ARBA" id="ARBA00023163"/>
    </source>
</evidence>
<accession>A0A5K7X1K4</accession>
<dbReference type="PANTHER" id="PTHR30514">
    <property type="entry name" value="GLUCOKINASE"/>
    <property type="match status" value="1"/>
</dbReference>
<dbReference type="InterPro" id="IPR000281">
    <property type="entry name" value="HTH_RpiR"/>
</dbReference>
<dbReference type="InterPro" id="IPR035472">
    <property type="entry name" value="RpiR-like_SIS"/>
</dbReference>
<evidence type="ECO:0000259" key="4">
    <source>
        <dbReference type="PROSITE" id="PS51071"/>
    </source>
</evidence>
<organism evidence="5 6">
    <name type="scientific">Sporolactobacillus terrae</name>
    <dbReference type="NCBI Taxonomy" id="269673"/>
    <lineage>
        <taxon>Bacteria</taxon>
        <taxon>Bacillati</taxon>
        <taxon>Bacillota</taxon>
        <taxon>Bacilli</taxon>
        <taxon>Bacillales</taxon>
        <taxon>Sporolactobacillaceae</taxon>
        <taxon>Sporolactobacillus</taxon>
    </lineage>
</organism>
<dbReference type="Pfam" id="PF01418">
    <property type="entry name" value="HTH_6"/>
    <property type="match status" value="1"/>
</dbReference>
<dbReference type="GO" id="GO:0097367">
    <property type="term" value="F:carbohydrate derivative binding"/>
    <property type="evidence" value="ECO:0007669"/>
    <property type="project" value="InterPro"/>
</dbReference>
<keyword evidence="3" id="KW-0804">Transcription</keyword>
<keyword evidence="1" id="KW-0805">Transcription regulation</keyword>
<evidence type="ECO:0000313" key="5">
    <source>
        <dbReference type="EMBL" id="BBN97916.1"/>
    </source>
</evidence>
<name>A0A5K7X1K4_9BACL</name>
<gene>
    <name evidence="5" type="ORF">St703_06210</name>
</gene>
<protein>
    <submittedName>
        <fullName evidence="5">RpiR family transcriptional regulator</fullName>
    </submittedName>
</protein>
<dbReference type="SUPFAM" id="SSF53697">
    <property type="entry name" value="SIS domain"/>
    <property type="match status" value="1"/>
</dbReference>
<proteinExistence type="predicted"/>
<dbReference type="PROSITE" id="PS51071">
    <property type="entry name" value="HTH_RPIR"/>
    <property type="match status" value="1"/>
</dbReference>
<evidence type="ECO:0000256" key="2">
    <source>
        <dbReference type="ARBA" id="ARBA00023125"/>
    </source>
</evidence>
<dbReference type="InterPro" id="IPR046348">
    <property type="entry name" value="SIS_dom_sf"/>
</dbReference>
<evidence type="ECO:0000256" key="1">
    <source>
        <dbReference type="ARBA" id="ARBA00023015"/>
    </source>
</evidence>
<dbReference type="CDD" id="cd05013">
    <property type="entry name" value="SIS_RpiR"/>
    <property type="match status" value="1"/>
</dbReference>
<dbReference type="AlphaFoldDB" id="A0A5K7X1K4"/>
<dbReference type="Gene3D" id="3.40.50.10490">
    <property type="entry name" value="Glucose-6-phosphate isomerase like protein, domain 1"/>
    <property type="match status" value="1"/>
</dbReference>
<dbReference type="GO" id="GO:0003700">
    <property type="term" value="F:DNA-binding transcription factor activity"/>
    <property type="evidence" value="ECO:0007669"/>
    <property type="project" value="InterPro"/>
</dbReference>
<dbReference type="GO" id="GO:0003677">
    <property type="term" value="F:DNA binding"/>
    <property type="evidence" value="ECO:0007669"/>
    <property type="project" value="UniProtKB-KW"/>
</dbReference>
<dbReference type="SUPFAM" id="SSF46689">
    <property type="entry name" value="Homeodomain-like"/>
    <property type="match status" value="1"/>
</dbReference>
<reference evidence="5 6" key="1">
    <citation type="submission" date="2019-09" db="EMBL/GenBank/DDBJ databases">
        <title>Complete genome sequence of Sporolactobacillus terrae 70-3.</title>
        <authorList>
            <person name="Tanaka N."/>
            <person name="Shiwa Y."/>
            <person name="Fujita N."/>
            <person name="Tanasupawat S."/>
        </authorList>
    </citation>
    <scope>NUCLEOTIDE SEQUENCE [LARGE SCALE GENOMIC DNA]</scope>
    <source>
        <strain evidence="5 6">70-3</strain>
    </source>
</reference>
<dbReference type="InterPro" id="IPR001347">
    <property type="entry name" value="SIS_dom"/>
</dbReference>
<feature type="domain" description="HTH rpiR-type" evidence="4">
    <location>
        <begin position="2"/>
        <end position="78"/>
    </location>
</feature>
<dbReference type="Proteomes" id="UP000326951">
    <property type="component" value="Chromosome"/>
</dbReference>
<dbReference type="Gene3D" id="1.10.10.10">
    <property type="entry name" value="Winged helix-like DNA-binding domain superfamily/Winged helix DNA-binding domain"/>
    <property type="match status" value="1"/>
</dbReference>
<dbReference type="InterPro" id="IPR009057">
    <property type="entry name" value="Homeodomain-like_sf"/>
</dbReference>
<sequence length="255" mass="29851">MTNLDELVNAHFEQLKQNDLYIWNYISNHKKQCCDLTIDELASKCNVSRTTILRFAQRLSLKGYSELKIYLKWETKREPINNNLIDNFCNLLTRSIADYRKYDFSRICELIYRSKKVFLYGTGAVQRSVAQEMRRIFLIGNEHFYVIEGVDEISALINTLTNEDLVIMISLKGESDNAKVFSKQLVLKGIPFVTITRREENELSHLSTESIYINTPEVHLNANIGFQVLDSYFILVDLLFFNYILYKENQDQEAE</sequence>
<evidence type="ECO:0000313" key="6">
    <source>
        <dbReference type="Proteomes" id="UP000326951"/>
    </source>
</evidence>
<dbReference type="Pfam" id="PF01380">
    <property type="entry name" value="SIS"/>
    <property type="match status" value="1"/>
</dbReference>
<dbReference type="EMBL" id="AP021853">
    <property type="protein sequence ID" value="BBN97916.1"/>
    <property type="molecule type" value="Genomic_DNA"/>
</dbReference>
<dbReference type="PANTHER" id="PTHR30514:SF1">
    <property type="entry name" value="HTH-TYPE TRANSCRIPTIONAL REGULATOR HEXR-RELATED"/>
    <property type="match status" value="1"/>
</dbReference>